<evidence type="ECO:0000313" key="2">
    <source>
        <dbReference type="Proteomes" id="UP000436513"/>
    </source>
</evidence>
<accession>A0A6B9J1L9</accession>
<sequence>MTISELVEELQKLSAEFGDLEVKFTAPTQTGTYTAEGVYAIENTRTGEVFAELDWS</sequence>
<organism evidence="1 2">
    <name type="scientific">Rhizobium phage RL38J1</name>
    <dbReference type="NCBI Taxonomy" id="2663232"/>
    <lineage>
        <taxon>Viruses</taxon>
        <taxon>Duplodnaviria</taxon>
        <taxon>Heunggongvirae</taxon>
        <taxon>Uroviricota</taxon>
        <taxon>Caudoviricetes</taxon>
        <taxon>Pootjesviridae</taxon>
        <taxon>Innesvirus</taxon>
        <taxon>Innesvirus RL38J1</taxon>
    </lineage>
</organism>
<gene>
    <name evidence="1" type="ORF">RL38J1_051</name>
</gene>
<reference evidence="1 2" key="1">
    <citation type="submission" date="2019-10" db="EMBL/GenBank/DDBJ databases">
        <title>Complete genome sequence of bacteriophage vB_RLeM_RL38JI.</title>
        <authorList>
            <person name="Gunathilake D."/>
            <person name="Bhat S."/>
            <person name="Yost C.K."/>
            <person name="Hynes M.F."/>
        </authorList>
    </citation>
    <scope>NUCLEOTIDE SEQUENCE [LARGE SCALE GENOMIC DNA]</scope>
</reference>
<dbReference type="Proteomes" id="UP000436513">
    <property type="component" value="Segment"/>
</dbReference>
<keyword evidence="2" id="KW-1185">Reference proteome</keyword>
<evidence type="ECO:0000313" key="1">
    <source>
        <dbReference type="EMBL" id="QGZ14087.1"/>
    </source>
</evidence>
<dbReference type="EMBL" id="MN549360">
    <property type="protein sequence ID" value="QGZ14087.1"/>
    <property type="molecule type" value="Genomic_DNA"/>
</dbReference>
<proteinExistence type="predicted"/>
<name>A0A6B9J1L9_9CAUD</name>
<protein>
    <submittedName>
        <fullName evidence="1">Uncharacterized protein</fullName>
    </submittedName>
</protein>